<accession>A0ABD6XYP7</accession>
<reference evidence="2 3" key="1">
    <citation type="submission" date="2018-05" db="EMBL/GenBank/DDBJ databases">
        <title>Genomic Encyclopedia of Type Strains, Phase IV (KMG-V): Genome sequencing to study the core and pangenomes of soil and plant-associated prokaryotes.</title>
        <authorList>
            <person name="Whitman W."/>
        </authorList>
    </citation>
    <scope>NUCLEOTIDE SEQUENCE [LARGE SCALE GENOMIC DNA]</scope>
    <source>
        <strain evidence="2 3">PNG 92-11</strain>
    </source>
</reference>
<name>A0ABD6XYP7_ENTAG</name>
<organism evidence="2 3">
    <name type="scientific">Enterobacter agglomerans</name>
    <name type="common">Erwinia herbicola</name>
    <name type="synonym">Pantoea agglomerans</name>
    <dbReference type="NCBI Taxonomy" id="549"/>
    <lineage>
        <taxon>Bacteria</taxon>
        <taxon>Pseudomonadati</taxon>
        <taxon>Pseudomonadota</taxon>
        <taxon>Gammaproteobacteria</taxon>
        <taxon>Enterobacterales</taxon>
        <taxon>Erwiniaceae</taxon>
        <taxon>Pantoea</taxon>
        <taxon>Pantoea agglomerans group</taxon>
    </lineage>
</organism>
<feature type="domain" description="DNA primase/nucleoside triphosphatase C-terminal" evidence="1">
    <location>
        <begin position="164"/>
        <end position="263"/>
    </location>
</feature>
<dbReference type="Proteomes" id="UP000245996">
    <property type="component" value="Unassembled WGS sequence"/>
</dbReference>
<dbReference type="InterPro" id="IPR036388">
    <property type="entry name" value="WH-like_DNA-bd_sf"/>
</dbReference>
<gene>
    <name evidence="2" type="ORF">C7430_1011155</name>
</gene>
<dbReference type="Gene3D" id="1.10.10.10">
    <property type="entry name" value="Winged helix-like DNA-binding domain superfamily/Winged helix DNA-binding domain"/>
    <property type="match status" value="1"/>
</dbReference>
<dbReference type="InterPro" id="IPR027417">
    <property type="entry name" value="P-loop_NTPase"/>
</dbReference>
<dbReference type="Pfam" id="PF03288">
    <property type="entry name" value="Pox_D5"/>
    <property type="match status" value="1"/>
</dbReference>
<evidence type="ECO:0000313" key="3">
    <source>
        <dbReference type="Proteomes" id="UP000245996"/>
    </source>
</evidence>
<protein>
    <submittedName>
        <fullName evidence="2">Viral D5 protein-like</fullName>
    </submittedName>
</protein>
<dbReference type="InterPro" id="IPR036390">
    <property type="entry name" value="WH_DNA-bd_sf"/>
</dbReference>
<evidence type="ECO:0000259" key="1">
    <source>
        <dbReference type="Pfam" id="PF03288"/>
    </source>
</evidence>
<proteinExistence type="predicted"/>
<dbReference type="EMBL" id="QGHE01000001">
    <property type="protein sequence ID" value="PWJ83566.1"/>
    <property type="molecule type" value="Genomic_DNA"/>
</dbReference>
<comment type="caution">
    <text evidence="2">The sequence shown here is derived from an EMBL/GenBank/DDBJ whole genome shotgun (WGS) entry which is preliminary data.</text>
</comment>
<dbReference type="Gene3D" id="3.40.50.300">
    <property type="entry name" value="P-loop containing nucleotide triphosphate hydrolases"/>
    <property type="match status" value="1"/>
</dbReference>
<dbReference type="SUPFAM" id="SSF46785">
    <property type="entry name" value="Winged helix' DNA-binding domain"/>
    <property type="match status" value="1"/>
</dbReference>
<dbReference type="AlphaFoldDB" id="A0ABD6XYP7"/>
<evidence type="ECO:0000313" key="2">
    <source>
        <dbReference type="EMBL" id="PWJ83566.1"/>
    </source>
</evidence>
<dbReference type="InterPro" id="IPR004968">
    <property type="entry name" value="DNA_primase/NTPase_C"/>
</dbReference>
<sequence>MRAWFRFRQPTKFLVDGYQNHHRSPESPQGESLAGFFVFVISRSHPNQFGNFVAVTVRIKAINGGDTLSVDPKYCDAYSTHIPAVNNNPMRFTDRSGGVSRRRVILHFPEIIPADERDPQLKEKISGELAVIVRQLIQQFSQPQDARALLQSQQNSDEAMRIKRDADPMVDFCSFLITMPEPNALYMDNASTRPLQPRRYLYHACLAFMEGNGYKNPLSMKMFGLSLESIMREYGQHYMKRRTKLGIQTNLYLAEESSTDWLPKCDDPAAA</sequence>